<dbReference type="SUPFAM" id="SSF52540">
    <property type="entry name" value="P-loop containing nucleoside triphosphate hydrolases"/>
    <property type="match status" value="2"/>
</dbReference>
<dbReference type="CDD" id="cd03270">
    <property type="entry name" value="ABC_UvrA_I"/>
    <property type="match status" value="1"/>
</dbReference>
<keyword evidence="10 17" id="KW-0067">ATP-binding</keyword>
<dbReference type="InterPro" id="IPR041552">
    <property type="entry name" value="UvrA_DNA-bd"/>
</dbReference>
<dbReference type="Gene3D" id="1.10.8.280">
    <property type="entry name" value="ABC transporter ATPase domain-like"/>
    <property type="match status" value="1"/>
</dbReference>
<feature type="zinc finger region" description="C4-type" evidence="17">
    <location>
        <begin position="738"/>
        <end position="764"/>
    </location>
</feature>
<comment type="similarity">
    <text evidence="14 17">Belongs to the ABC transporter superfamily. UvrA family.</text>
</comment>
<comment type="caution">
    <text evidence="19">The sequence shown here is derived from an EMBL/GenBank/DDBJ whole genome shotgun (WGS) entry which is preliminary data.</text>
</comment>
<dbReference type="InterPro" id="IPR017871">
    <property type="entry name" value="ABC_transporter-like_CS"/>
</dbReference>
<keyword evidence="5 17" id="KW-0547">Nucleotide-binding</keyword>
<dbReference type="Gene3D" id="1.20.1580.10">
    <property type="entry name" value="ABC transporter ATPase like domain"/>
    <property type="match status" value="2"/>
</dbReference>
<reference evidence="19 20" key="1">
    <citation type="submission" date="2021-01" db="EMBL/GenBank/DDBJ databases">
        <title>Genomic Encyclopedia of Type Strains, Phase IV (KMG-IV): sequencing the most valuable type-strain genomes for metagenomic binning, comparative biology and taxonomic classification.</title>
        <authorList>
            <person name="Goeker M."/>
        </authorList>
    </citation>
    <scope>NUCLEOTIDE SEQUENCE [LARGE SCALE GENOMIC DNA]</scope>
    <source>
        <strain evidence="19 20">DSM 105482</strain>
    </source>
</reference>
<dbReference type="PANTHER" id="PTHR43152:SF3">
    <property type="entry name" value="UVRABC SYSTEM PROTEIN A"/>
    <property type="match status" value="1"/>
</dbReference>
<evidence type="ECO:0000256" key="15">
    <source>
        <dbReference type="ARBA" id="ARBA00039316"/>
    </source>
</evidence>
<evidence type="ECO:0000313" key="20">
    <source>
        <dbReference type="Proteomes" id="UP000823486"/>
    </source>
</evidence>
<evidence type="ECO:0000256" key="17">
    <source>
        <dbReference type="HAMAP-Rule" id="MF_00205"/>
    </source>
</evidence>
<keyword evidence="12 17" id="KW-0238">DNA-binding</keyword>
<comment type="subunit">
    <text evidence="17">Forms a heterotetramer with UvrB during the search for lesions.</text>
</comment>
<keyword evidence="8 17" id="KW-0863">Zinc-finger</keyword>
<dbReference type="InterPro" id="IPR027417">
    <property type="entry name" value="P-loop_NTPase"/>
</dbReference>
<sequence>MAMDKIVVKGARAHNLKNIDVTIPRDKLVVLTGLSGSGKSSLAFDTIYAEGQRRYVESLSAYARQFLGQMDKPDVDAIEGLSPAISIDQKTTSRNPRSTVGTVTEIYDYLRLLFARVGRPTCPIHNIEISSQTIEQMVDRVMKYPERTKMQVLAPVISGRKGTHAKVLEDIKKQGYVRVRVDGEMYDVGDEIELEKNKKHSIEVIVDRIVVKDGIQGRLADSLESALKLGDGKVIVDVIGEEELLFSEHHACPICGFSITELEPRMFSFNSPFGACPDCDGLGSKLEVDKELVIPIKELSLKNHAIAPWEPTSSQYYPQLLEAVANHYGIDLDVPVKDLPTNQLEKILYGSATDKIYFRYENDFGQVRENYIKFEGVIKNVERRYKETSSDYIREQMEKYMAHHDCPTCKGYRLKKETLAVLIQGSHIGEVTKKSIEESLDFFKNLELTEKEAQIARLILREINERLGFLANVGLEYLTLSRAAGTLSGGEAQRIRLATQIGSRLTGVLYILDEPSIGLHQRDNDRLIGTLQNMRDIGNTLIVVEHDEDTMFAADYLIDVGPGAGVHGGNIVSAGTPEEVMNDSNSLTGQYLSGKKFIPLPMERRKPDGRYIEVKGAKENNLKNVNAKFPLGTFISVTGVSGSGKSTLINEILHKALAQKLHKAKSRPGEHKEIKGIDYLDKVIDIDQSPIGRTPRSNPATYTGVFDDIRDVYASTNEAKVRGYKKGRFSFNVKGGRCEACRGDGIIKIEMHFLPDVYVPCEVCHGKRYNRETLEVKYKGKNIADVLDMTVEDSISFFENIPKISRKLQTIFDVGLGYIKLGQPATTLSGGEAQRVKLASELHRRSTGRSFYILDEPTTGLHVDDIARLLVVLQRLVDNGDTVLVIEHNLDVIKAADFLVDLGPEGGDKGGTILASGTPEQIAEVKESYTGKYLRPILERDRHRMEKLIEEKEKQHASS</sequence>
<dbReference type="Proteomes" id="UP000823486">
    <property type="component" value="Unassembled WGS sequence"/>
</dbReference>
<feature type="binding site" evidence="17">
    <location>
        <begin position="33"/>
        <end position="40"/>
    </location>
    <ligand>
        <name>ATP</name>
        <dbReference type="ChEBI" id="CHEBI:30616"/>
    </ligand>
</feature>
<dbReference type="InterPro" id="IPR004602">
    <property type="entry name" value="UvrA"/>
</dbReference>
<dbReference type="EMBL" id="JAFBFI010000001">
    <property type="protein sequence ID" value="MBM7690951.1"/>
    <property type="molecule type" value="Genomic_DNA"/>
</dbReference>
<comment type="subcellular location">
    <subcellularLocation>
        <location evidence="1 17">Cytoplasm</location>
    </subcellularLocation>
</comment>
<evidence type="ECO:0000256" key="16">
    <source>
        <dbReference type="ARBA" id="ARBA00042156"/>
    </source>
</evidence>
<keyword evidence="17" id="KW-0742">SOS response</keyword>
<dbReference type="Pfam" id="PF17760">
    <property type="entry name" value="UvrA_inter"/>
    <property type="match status" value="1"/>
</dbReference>
<keyword evidence="13 17" id="KW-0234">DNA repair</keyword>
<dbReference type="Pfam" id="PF17755">
    <property type="entry name" value="UvrA_DNA-bind"/>
    <property type="match status" value="1"/>
</dbReference>
<dbReference type="NCBIfam" id="TIGR00630">
    <property type="entry name" value="uvra"/>
    <property type="match status" value="1"/>
</dbReference>
<evidence type="ECO:0000256" key="6">
    <source>
        <dbReference type="ARBA" id="ARBA00022763"/>
    </source>
</evidence>
<dbReference type="InterPro" id="IPR003439">
    <property type="entry name" value="ABC_transporter-like_ATP-bd"/>
</dbReference>
<keyword evidence="11 17" id="KW-0267">Excision nuclease</keyword>
<evidence type="ECO:0000256" key="14">
    <source>
        <dbReference type="ARBA" id="ARBA00038000"/>
    </source>
</evidence>
<keyword evidence="20" id="KW-1185">Reference proteome</keyword>
<evidence type="ECO:0000313" key="19">
    <source>
        <dbReference type="EMBL" id="MBM7690951.1"/>
    </source>
</evidence>
<evidence type="ECO:0000256" key="9">
    <source>
        <dbReference type="ARBA" id="ARBA00022833"/>
    </source>
</evidence>
<evidence type="ECO:0000256" key="2">
    <source>
        <dbReference type="ARBA" id="ARBA00022490"/>
    </source>
</evidence>
<evidence type="ECO:0000256" key="4">
    <source>
        <dbReference type="ARBA" id="ARBA00022737"/>
    </source>
</evidence>
<feature type="binding site" evidence="17">
    <location>
        <begin position="639"/>
        <end position="646"/>
    </location>
    <ligand>
        <name>ATP</name>
        <dbReference type="ChEBI" id="CHEBI:30616"/>
    </ligand>
</feature>
<evidence type="ECO:0000256" key="5">
    <source>
        <dbReference type="ARBA" id="ARBA00022741"/>
    </source>
</evidence>
<evidence type="ECO:0000256" key="11">
    <source>
        <dbReference type="ARBA" id="ARBA00022881"/>
    </source>
</evidence>
<keyword evidence="4 17" id="KW-0677">Repeat</keyword>
<evidence type="ECO:0000256" key="7">
    <source>
        <dbReference type="ARBA" id="ARBA00022769"/>
    </source>
</evidence>
<keyword evidence="6 17" id="KW-0227">DNA damage</keyword>
<evidence type="ECO:0000259" key="18">
    <source>
        <dbReference type="PROSITE" id="PS50893"/>
    </source>
</evidence>
<dbReference type="Gene3D" id="3.40.50.300">
    <property type="entry name" value="P-loop containing nucleotide triphosphate hydrolases"/>
    <property type="match status" value="2"/>
</dbReference>
<keyword evidence="2 17" id="KW-0963">Cytoplasm</keyword>
<feature type="domain" description="ABC transporter" evidence="18">
    <location>
        <begin position="604"/>
        <end position="935"/>
    </location>
</feature>
<dbReference type="RefSeq" id="WP_204537730.1">
    <property type="nucleotide sequence ID" value="NZ_JAFBFI010000001.1"/>
</dbReference>
<dbReference type="HAMAP" id="MF_00205">
    <property type="entry name" value="UvrA"/>
    <property type="match status" value="1"/>
</dbReference>
<dbReference type="InterPro" id="IPR013815">
    <property type="entry name" value="ATP_grasp_subdomain_1"/>
</dbReference>
<dbReference type="Gene3D" id="3.30.1490.20">
    <property type="entry name" value="ATP-grasp fold, A domain"/>
    <property type="match status" value="1"/>
</dbReference>
<keyword evidence="9 17" id="KW-0862">Zinc</keyword>
<evidence type="ECO:0000256" key="12">
    <source>
        <dbReference type="ARBA" id="ARBA00023125"/>
    </source>
</evidence>
<dbReference type="PROSITE" id="PS50893">
    <property type="entry name" value="ABC_TRANSPORTER_2"/>
    <property type="match status" value="1"/>
</dbReference>
<dbReference type="CDD" id="cd03271">
    <property type="entry name" value="ABC_UvrA_II"/>
    <property type="match status" value="1"/>
</dbReference>
<keyword evidence="7 17" id="KW-0228">DNA excision</keyword>
<comment type="function">
    <text evidence="17">The UvrABC repair system catalyzes the recognition and processing of DNA lesions. UvrA is an ATPase and a DNA-binding protein. A damage recognition complex composed of 2 UvrA and 2 UvrB subunits scans DNA for abnormalities. When the presence of a lesion has been verified by UvrB, the UvrA molecules dissociate.</text>
</comment>
<dbReference type="PANTHER" id="PTHR43152">
    <property type="entry name" value="UVRABC SYSTEM PROTEIN A"/>
    <property type="match status" value="1"/>
</dbReference>
<dbReference type="PROSITE" id="PS00211">
    <property type="entry name" value="ABC_TRANSPORTER_1"/>
    <property type="match status" value="2"/>
</dbReference>
<keyword evidence="3 17" id="KW-0479">Metal-binding</keyword>
<evidence type="ECO:0000256" key="1">
    <source>
        <dbReference type="ARBA" id="ARBA00004496"/>
    </source>
</evidence>
<protein>
    <recommendedName>
        <fullName evidence="15 17">UvrABC system protein A</fullName>
        <shortName evidence="17">UvrA protein</shortName>
    </recommendedName>
    <alternativeName>
        <fullName evidence="16 17">Excinuclease ABC subunit A</fullName>
    </alternativeName>
</protein>
<evidence type="ECO:0000256" key="13">
    <source>
        <dbReference type="ARBA" id="ARBA00023204"/>
    </source>
</evidence>
<evidence type="ECO:0000256" key="8">
    <source>
        <dbReference type="ARBA" id="ARBA00022771"/>
    </source>
</evidence>
<name>A0ABS2QCR5_9BACI</name>
<evidence type="ECO:0000256" key="3">
    <source>
        <dbReference type="ARBA" id="ARBA00022723"/>
    </source>
</evidence>
<dbReference type="NCBIfam" id="NF001503">
    <property type="entry name" value="PRK00349.1"/>
    <property type="match status" value="1"/>
</dbReference>
<feature type="zinc finger region" description="C4-type" evidence="17">
    <location>
        <begin position="252"/>
        <end position="279"/>
    </location>
</feature>
<accession>A0ABS2QCR5</accession>
<dbReference type="InterPro" id="IPR041102">
    <property type="entry name" value="UvrA_inter"/>
</dbReference>
<gene>
    <name evidence="17" type="primary">uvrA</name>
    <name evidence="19" type="ORF">JOC77_000354</name>
</gene>
<evidence type="ECO:0000256" key="10">
    <source>
        <dbReference type="ARBA" id="ARBA00022840"/>
    </source>
</evidence>
<proteinExistence type="inferred from homology"/>
<organism evidence="19 20">
    <name type="scientific">Peribacillus deserti</name>
    <dbReference type="NCBI Taxonomy" id="673318"/>
    <lineage>
        <taxon>Bacteria</taxon>
        <taxon>Bacillati</taxon>
        <taxon>Bacillota</taxon>
        <taxon>Bacilli</taxon>
        <taxon>Bacillales</taxon>
        <taxon>Bacillaceae</taxon>
        <taxon>Peribacillus</taxon>
    </lineage>
</organism>